<evidence type="ECO:0008006" key="4">
    <source>
        <dbReference type="Google" id="ProtNLM"/>
    </source>
</evidence>
<dbReference type="GO" id="GO:0016020">
    <property type="term" value="C:membrane"/>
    <property type="evidence" value="ECO:0007669"/>
    <property type="project" value="InterPro"/>
</dbReference>
<feature type="transmembrane region" description="Helical" evidence="1">
    <location>
        <begin position="305"/>
        <end position="330"/>
    </location>
</feature>
<organism evidence="2 3">
    <name type="scientific">Peribacillus glennii</name>
    <dbReference type="NCBI Taxonomy" id="2303991"/>
    <lineage>
        <taxon>Bacteria</taxon>
        <taxon>Bacillati</taxon>
        <taxon>Bacillota</taxon>
        <taxon>Bacilli</taxon>
        <taxon>Bacillales</taxon>
        <taxon>Bacillaceae</taxon>
        <taxon>Peribacillus</taxon>
    </lineage>
</organism>
<feature type="transmembrane region" description="Helical" evidence="1">
    <location>
        <begin position="61"/>
        <end position="87"/>
    </location>
</feature>
<feature type="transmembrane region" description="Helical" evidence="1">
    <location>
        <begin position="6"/>
        <end position="24"/>
    </location>
</feature>
<dbReference type="EMBL" id="QVTD01000003">
    <property type="protein sequence ID" value="RFU64851.1"/>
    <property type="molecule type" value="Genomic_DNA"/>
</dbReference>
<accession>A0A372LEW8</accession>
<dbReference type="PROSITE" id="PS50283">
    <property type="entry name" value="NA_SOLUT_SYMP_3"/>
    <property type="match status" value="1"/>
</dbReference>
<feature type="transmembrane region" description="Helical" evidence="1">
    <location>
        <begin position="121"/>
        <end position="145"/>
    </location>
</feature>
<feature type="transmembrane region" description="Helical" evidence="1">
    <location>
        <begin position="182"/>
        <end position="204"/>
    </location>
</feature>
<protein>
    <recommendedName>
        <fullName evidence="4">Sodium:solute symporter family protein</fullName>
    </recommendedName>
</protein>
<feature type="transmembrane region" description="Helical" evidence="1">
    <location>
        <begin position="151"/>
        <end position="170"/>
    </location>
</feature>
<dbReference type="InterPro" id="IPR001734">
    <property type="entry name" value="Na/solute_symporter"/>
</dbReference>
<keyword evidence="1" id="KW-0812">Transmembrane</keyword>
<evidence type="ECO:0000256" key="1">
    <source>
        <dbReference type="SAM" id="Phobius"/>
    </source>
</evidence>
<gene>
    <name evidence="2" type="ORF">D0466_02705</name>
</gene>
<keyword evidence="1" id="KW-1133">Transmembrane helix</keyword>
<keyword evidence="3" id="KW-1185">Reference proteome</keyword>
<evidence type="ECO:0000313" key="3">
    <source>
        <dbReference type="Proteomes" id="UP000262939"/>
    </source>
</evidence>
<keyword evidence="1" id="KW-0472">Membrane</keyword>
<proteinExistence type="predicted"/>
<dbReference type="RefSeq" id="WP_117321027.1">
    <property type="nucleotide sequence ID" value="NZ_QVTD01000003.1"/>
</dbReference>
<sequence>MFDWYYFLFFGAGILIYCLEIIGAHRSFEDYFTPTAQYGIGKGTVMVWAGFFSAWTYEMAFFSSIAFGLGVSILYWLSFYMLVYILLSRFMPLAIKQAATENILGLSDLYFRRFPRKGRQLSFIILFLANLDGLIIQPIFALWLFRMLFNVNGLLFISLLVSFCVIISGLGGIAGITRAIKVLMIVSGAALVFLPIYLYVIKGIEQVYGQYRHWSLLHTANSEYMLLFFLIVVSLAFSKISTSLFVWRVLLSVKRPHFSSTIKLAVLGSASFSLSLLAYFVYIASQHIDSNWKAIIQSFTDIQGTLLLTVATFIWFITVAYSIIFSLYSINSLVSAFLEQFGSKLATTKRVYLFSLIVGAVSVLFASSLFGRSLHIVFIYILYASSIAIPSMAILFKRGNLPSWIPMAILFVSMGTIAFYCLNNSFSLSLYIGLISSFLLGLIIHYSDFSENNKII</sequence>
<feature type="transmembrane region" description="Helical" evidence="1">
    <location>
        <begin position="403"/>
        <end position="422"/>
    </location>
</feature>
<feature type="transmembrane region" description="Helical" evidence="1">
    <location>
        <begin position="224"/>
        <end position="250"/>
    </location>
</feature>
<feature type="transmembrane region" description="Helical" evidence="1">
    <location>
        <begin position="351"/>
        <end position="370"/>
    </location>
</feature>
<dbReference type="AlphaFoldDB" id="A0A372LEW8"/>
<feature type="transmembrane region" description="Helical" evidence="1">
    <location>
        <begin position="262"/>
        <end position="285"/>
    </location>
</feature>
<comment type="caution">
    <text evidence="2">The sequence shown here is derived from an EMBL/GenBank/DDBJ whole genome shotgun (WGS) entry which is preliminary data.</text>
</comment>
<reference evidence="2 3" key="1">
    <citation type="submission" date="2018-08" db="EMBL/GenBank/DDBJ databases">
        <title>Bacillus chawlae sp. nov., Bacillus glennii sp. nov., and Bacillus saganii sp. nov. Isolated from the Vehicle Assembly Building at Kennedy Space Center where the Viking Spacecraft were Assembled.</title>
        <authorList>
            <person name="Seuylemezian A."/>
            <person name="Vaishampayan P."/>
        </authorList>
    </citation>
    <scope>NUCLEOTIDE SEQUENCE [LARGE SCALE GENOMIC DNA]</scope>
    <source>
        <strain evidence="2 3">V44-8</strain>
    </source>
</reference>
<feature type="transmembrane region" description="Helical" evidence="1">
    <location>
        <begin position="376"/>
        <end position="396"/>
    </location>
</feature>
<feature type="transmembrane region" description="Helical" evidence="1">
    <location>
        <begin position="428"/>
        <end position="446"/>
    </location>
</feature>
<dbReference type="Proteomes" id="UP000262939">
    <property type="component" value="Unassembled WGS sequence"/>
</dbReference>
<evidence type="ECO:0000313" key="2">
    <source>
        <dbReference type="EMBL" id="RFU64851.1"/>
    </source>
</evidence>
<dbReference type="OrthoDB" id="2799966at2"/>
<dbReference type="GO" id="GO:0022857">
    <property type="term" value="F:transmembrane transporter activity"/>
    <property type="evidence" value="ECO:0007669"/>
    <property type="project" value="InterPro"/>
</dbReference>
<feature type="transmembrane region" description="Helical" evidence="1">
    <location>
        <begin position="36"/>
        <end position="55"/>
    </location>
</feature>
<name>A0A372LEW8_9BACI</name>